<evidence type="ECO:0000313" key="3">
    <source>
        <dbReference type="Proteomes" id="UP000218831"/>
    </source>
</evidence>
<name>A0A2A2GE64_9BACT</name>
<evidence type="ECO:0008006" key="4">
    <source>
        <dbReference type="Google" id="ProtNLM"/>
    </source>
</evidence>
<feature type="chain" id="PRO_5012652094" description="Acyloxyacyl hydrolase" evidence="1">
    <location>
        <begin position="22"/>
        <end position="219"/>
    </location>
</feature>
<dbReference type="SUPFAM" id="SSF56925">
    <property type="entry name" value="OMPA-like"/>
    <property type="match status" value="1"/>
</dbReference>
<dbReference type="AlphaFoldDB" id="A0A2A2GE64"/>
<sequence length="219" mass="24718">MANKLLVVPFFLLSVYSIGFAQTTERVGNQEADSNFTDRLAWVTKTDTDIHEMNFTFGYSFGSTKGFWGKIPKATLSIYTLRYNRKLATYNSTHLLEYTAEVNLAANYTLSNTARYRAGSYSGFGITPLGFQFNFNQHNIVQPFLKSSTGFMYFKKPFPDNRGVQFNFTLELGTGVEIMVLDNISLSLGYKYHHMSNGQLGKINPGIDSNIFFTGVTIF</sequence>
<proteinExistence type="predicted"/>
<organism evidence="2 3">
    <name type="scientific">Fodinibius salipaludis</name>
    <dbReference type="NCBI Taxonomy" id="2032627"/>
    <lineage>
        <taxon>Bacteria</taxon>
        <taxon>Pseudomonadati</taxon>
        <taxon>Balneolota</taxon>
        <taxon>Balneolia</taxon>
        <taxon>Balneolales</taxon>
        <taxon>Balneolaceae</taxon>
        <taxon>Fodinibius</taxon>
    </lineage>
</organism>
<reference evidence="2 3" key="1">
    <citation type="submission" date="2017-08" db="EMBL/GenBank/DDBJ databases">
        <title>Aliifodinibius alkalisoli sp. nov., isolated from saline alkaline soil.</title>
        <authorList>
            <person name="Liu D."/>
            <person name="Zhang G."/>
        </authorList>
    </citation>
    <scope>NUCLEOTIDE SEQUENCE [LARGE SCALE GENOMIC DNA]</scope>
    <source>
        <strain evidence="2 3">WN023</strain>
    </source>
</reference>
<feature type="signal peptide" evidence="1">
    <location>
        <begin position="1"/>
        <end position="21"/>
    </location>
</feature>
<evidence type="ECO:0000313" key="2">
    <source>
        <dbReference type="EMBL" id="PAU95500.1"/>
    </source>
</evidence>
<dbReference type="InterPro" id="IPR011250">
    <property type="entry name" value="OMP/PagP_B-barrel"/>
</dbReference>
<keyword evidence="3" id="KW-1185">Reference proteome</keyword>
<dbReference type="Gene3D" id="2.40.160.20">
    <property type="match status" value="1"/>
</dbReference>
<evidence type="ECO:0000256" key="1">
    <source>
        <dbReference type="SAM" id="SignalP"/>
    </source>
</evidence>
<protein>
    <recommendedName>
        <fullName evidence="4">Acyloxyacyl hydrolase</fullName>
    </recommendedName>
</protein>
<dbReference type="EMBL" id="NSKE01000001">
    <property type="protein sequence ID" value="PAU95500.1"/>
    <property type="molecule type" value="Genomic_DNA"/>
</dbReference>
<dbReference type="Pfam" id="PF09411">
    <property type="entry name" value="PagL"/>
    <property type="match status" value="1"/>
</dbReference>
<dbReference type="RefSeq" id="WP_095604745.1">
    <property type="nucleotide sequence ID" value="NZ_NSKE01000001.1"/>
</dbReference>
<accession>A0A2A2GE64</accession>
<dbReference type="InterPro" id="IPR018550">
    <property type="entry name" value="Lipid-A_deacylase-rel"/>
</dbReference>
<gene>
    <name evidence="2" type="ORF">CK503_00090</name>
</gene>
<keyword evidence="1" id="KW-0732">Signal</keyword>
<dbReference type="OrthoDB" id="1524617at2"/>
<dbReference type="Proteomes" id="UP000218831">
    <property type="component" value="Unassembled WGS sequence"/>
</dbReference>
<comment type="caution">
    <text evidence="2">The sequence shown here is derived from an EMBL/GenBank/DDBJ whole genome shotgun (WGS) entry which is preliminary data.</text>
</comment>